<dbReference type="PANTHER" id="PTHR30399">
    <property type="entry name" value="UNCHARACTERIZED PROTEIN YGJP"/>
    <property type="match status" value="1"/>
</dbReference>
<evidence type="ECO:0000313" key="2">
    <source>
        <dbReference type="EMBL" id="QCU90659.1"/>
    </source>
</evidence>
<gene>
    <name evidence="2" type="ORF">FE785_08435</name>
</gene>
<evidence type="ECO:0000313" key="3">
    <source>
        <dbReference type="Proteomes" id="UP000304864"/>
    </source>
</evidence>
<reference evidence="2 3" key="1">
    <citation type="submission" date="2019-05" db="EMBL/GenBank/DDBJ databases">
        <title>Thiomicrorhabdus sediminis sp. nov, a novel sulfur-oxidizing bacterium isolated from coastal sediment.</title>
        <authorList>
            <person name="Liu X."/>
        </authorList>
    </citation>
    <scope>NUCLEOTIDE SEQUENCE [LARGE SCALE GENOMIC DNA]</scope>
    <source>
        <strain evidence="2 3">G1</strain>
    </source>
</reference>
<dbReference type="PANTHER" id="PTHR30399:SF1">
    <property type="entry name" value="UTP PYROPHOSPHATASE"/>
    <property type="match status" value="1"/>
</dbReference>
<dbReference type="InterPro" id="IPR002725">
    <property type="entry name" value="YgjP-like_metallopeptidase"/>
</dbReference>
<dbReference type="Proteomes" id="UP000304864">
    <property type="component" value="Chromosome"/>
</dbReference>
<protein>
    <submittedName>
        <fullName evidence="2">M48 family metallopeptidase</fullName>
    </submittedName>
</protein>
<dbReference type="OrthoDB" id="9811177at2"/>
<name>A0A4P9K6M5_9GAMM</name>
<sequence>MIFKSKAPKRSRLPAKPEVVELGDYRFYLKRQKRKSIALKSERDALILHIPKQLNARQVSGLLDSHQAWLLKHAQRLQNSIEQEFRAVENSRFHFLGQLCELVYVSKDHADQAARLQPLTPSPNRNPVQFQLQVAVDADSCPLKQEQQAADCLKQWFIEQANSYLLEQLERYAEQMSLDYKTLQVKTYKGRWGSCYRDGRIQFNWRLLQAPKWVVNYVVVHELAHRRHPNHSKDFWQLVEQFYPLTKDAKLSLKQQGAGWINFLQAYQ</sequence>
<dbReference type="Gene3D" id="3.30.2010.10">
    <property type="entry name" value="Metalloproteases ('zincins'), catalytic domain"/>
    <property type="match status" value="1"/>
</dbReference>
<dbReference type="KEGG" id="thig:FE785_08435"/>
<proteinExistence type="predicted"/>
<evidence type="ECO:0000259" key="1">
    <source>
        <dbReference type="Pfam" id="PF01863"/>
    </source>
</evidence>
<keyword evidence="3" id="KW-1185">Reference proteome</keyword>
<dbReference type="AlphaFoldDB" id="A0A4P9K6M5"/>
<dbReference type="EMBL" id="CP040602">
    <property type="protein sequence ID" value="QCU90659.1"/>
    <property type="molecule type" value="Genomic_DNA"/>
</dbReference>
<dbReference type="Pfam" id="PF01863">
    <property type="entry name" value="YgjP-like"/>
    <property type="match status" value="1"/>
</dbReference>
<dbReference type="CDD" id="cd07344">
    <property type="entry name" value="M48_yhfN_like"/>
    <property type="match status" value="1"/>
</dbReference>
<feature type="domain" description="YgjP-like metallopeptidase" evidence="1">
    <location>
        <begin position="35"/>
        <end position="255"/>
    </location>
</feature>
<accession>A0A4P9K6M5</accession>
<organism evidence="2 3">
    <name type="scientific">Thiomicrorhabdus sediminis</name>
    <dbReference type="NCBI Taxonomy" id="2580412"/>
    <lineage>
        <taxon>Bacteria</taxon>
        <taxon>Pseudomonadati</taxon>
        <taxon>Pseudomonadota</taxon>
        <taxon>Gammaproteobacteria</taxon>
        <taxon>Thiotrichales</taxon>
        <taxon>Piscirickettsiaceae</taxon>
        <taxon>Thiomicrorhabdus</taxon>
    </lineage>
</organism>
<dbReference type="InterPro" id="IPR053136">
    <property type="entry name" value="UTP_pyrophosphatase-like"/>
</dbReference>